<dbReference type="AlphaFoldDB" id="G3PC67"/>
<dbReference type="Bgee" id="ENSGACG00000011483">
    <property type="expression patterns" value="Expressed in mesonephros and 1 other cell type or tissue"/>
</dbReference>
<protein>
    <submittedName>
        <fullName evidence="2">Uncharacterized protein</fullName>
    </submittedName>
</protein>
<accession>G3PC67</accession>
<dbReference type="STRING" id="69293.ENSGACP00000015191"/>
<evidence type="ECO:0000256" key="1">
    <source>
        <dbReference type="SAM" id="MobiDB-lite"/>
    </source>
</evidence>
<feature type="region of interest" description="Disordered" evidence="1">
    <location>
        <begin position="142"/>
        <end position="196"/>
    </location>
</feature>
<evidence type="ECO:0000313" key="2">
    <source>
        <dbReference type="Ensembl" id="ENSGACP00000015191.1"/>
    </source>
</evidence>
<dbReference type="InterPro" id="IPR027417">
    <property type="entry name" value="P-loop_NTPase"/>
</dbReference>
<dbReference type="Gene3D" id="3.40.50.300">
    <property type="entry name" value="P-loop containing nucleotide triphosphate hydrolases"/>
    <property type="match status" value="1"/>
</dbReference>
<reference evidence="2" key="2">
    <citation type="submission" date="2024-04" db="UniProtKB">
        <authorList>
            <consortium name="Ensembl"/>
        </authorList>
    </citation>
    <scope>IDENTIFICATION</scope>
</reference>
<feature type="compositionally biased region" description="Acidic residues" evidence="1">
    <location>
        <begin position="171"/>
        <end position="193"/>
    </location>
</feature>
<dbReference type="InParanoid" id="G3PC67"/>
<dbReference type="eggNOG" id="KOG3079">
    <property type="taxonomic scope" value="Eukaryota"/>
</dbReference>
<dbReference type="Ensembl" id="ENSGACT00000015220.1">
    <property type="protein sequence ID" value="ENSGACP00000015191.1"/>
    <property type="gene ID" value="ENSGACG00000011483.1"/>
</dbReference>
<reference evidence="2" key="1">
    <citation type="submission" date="2006-01" db="EMBL/GenBank/DDBJ databases">
        <authorList>
            <person name="Lindblad-Toh K."/>
            <person name="Mauceli E."/>
            <person name="Grabherr M."/>
            <person name="Chang J.L."/>
            <person name="Lander E.S."/>
        </authorList>
    </citation>
    <scope>NUCLEOTIDE SEQUENCE [LARGE SCALE GENOMIC DNA]</scope>
</reference>
<sequence>MEDDSSNMSEKQQQEVVLTDEEEAIKAYLSDGDPLTPQILDMVIAPYWKQEPYISTGFILEGFPHHPDEVQYLLEKQLFPDVVVTMAVDVTDVQKRLFPKFLESWRERRNHRDAQLGLLRDLRKKNREEKIAKRRAELTEAENTKLINRGEEEGDEDDEAASNGEDRIEDMLEEEFPLEEENEDFENEETEEAASERLEAEIEERYVADENSVVTVTELLGELNIPTVSISASRRLAI</sequence>
<name>G3PC67_GASAC</name>
<organism evidence="2">
    <name type="scientific">Gasterosteus aculeatus</name>
    <name type="common">Three-spined stickleback</name>
    <dbReference type="NCBI Taxonomy" id="69293"/>
    <lineage>
        <taxon>Eukaryota</taxon>
        <taxon>Metazoa</taxon>
        <taxon>Chordata</taxon>
        <taxon>Craniata</taxon>
        <taxon>Vertebrata</taxon>
        <taxon>Euteleostomi</taxon>
        <taxon>Actinopterygii</taxon>
        <taxon>Neopterygii</taxon>
        <taxon>Teleostei</taxon>
        <taxon>Neoteleostei</taxon>
        <taxon>Acanthomorphata</taxon>
        <taxon>Eupercaria</taxon>
        <taxon>Perciformes</taxon>
        <taxon>Cottioidei</taxon>
        <taxon>Gasterosteales</taxon>
        <taxon>Gasterosteidae</taxon>
        <taxon>Gasterosteus</taxon>
    </lineage>
</organism>
<proteinExistence type="predicted"/>